<feature type="region of interest" description="Disordered" evidence="1">
    <location>
        <begin position="1"/>
        <end position="42"/>
    </location>
</feature>
<evidence type="ECO:0000313" key="3">
    <source>
        <dbReference type="Proteomes" id="UP000019487"/>
    </source>
</evidence>
<keyword evidence="3" id="KW-1185">Reference proteome</keyword>
<dbReference type="EMBL" id="AYSA01000182">
    <property type="protein sequence ID" value="ESZ95531.1"/>
    <property type="molecule type" value="Genomic_DNA"/>
</dbReference>
<feature type="compositionally biased region" description="Basic and acidic residues" evidence="1">
    <location>
        <begin position="1"/>
        <end position="10"/>
    </location>
</feature>
<evidence type="ECO:0000313" key="2">
    <source>
        <dbReference type="EMBL" id="ESZ95531.1"/>
    </source>
</evidence>
<organism evidence="2 3">
    <name type="scientific">Sclerotinia borealis (strain F-4128)</name>
    <dbReference type="NCBI Taxonomy" id="1432307"/>
    <lineage>
        <taxon>Eukaryota</taxon>
        <taxon>Fungi</taxon>
        <taxon>Dikarya</taxon>
        <taxon>Ascomycota</taxon>
        <taxon>Pezizomycotina</taxon>
        <taxon>Leotiomycetes</taxon>
        <taxon>Helotiales</taxon>
        <taxon>Sclerotiniaceae</taxon>
        <taxon>Sclerotinia</taxon>
    </lineage>
</organism>
<evidence type="ECO:0000256" key="1">
    <source>
        <dbReference type="SAM" id="MobiDB-lite"/>
    </source>
</evidence>
<comment type="caution">
    <text evidence="2">The sequence shown here is derived from an EMBL/GenBank/DDBJ whole genome shotgun (WGS) entry which is preliminary data.</text>
</comment>
<name>W9CI35_SCLBF</name>
<accession>W9CI35</accession>
<gene>
    <name evidence="2" type="ORF">SBOR_4084</name>
</gene>
<dbReference type="HOGENOM" id="CLU_1027314_0_0_1"/>
<sequence>MIKGHQEHIASRKSGSRPEPVAQPVKLDRIRANGRSNSPKMSDRIREDIENGVSNVREPGAGTEDMIPDRFLSPQEAAAAFAQKKPFVALGAIALNTFVHQYAILDYALKTNVPANPERKRAPLQVHQLHNSFSVSEYETIEEILTGRRHSAGFRFSTRAYAGKTLHIDFDLLHHAWRISEVSIGYHRRLKSQFFFPRSPLPYHSYSQFRNRHSEYHANTKWKVDANQSKESTYIVSGTGSADAVLGGGAGVECGGDGQYEGGWVEIVEEG</sequence>
<dbReference type="Proteomes" id="UP000019487">
    <property type="component" value="Unassembled WGS sequence"/>
</dbReference>
<dbReference type="OrthoDB" id="6512771at2759"/>
<proteinExistence type="predicted"/>
<dbReference type="AlphaFoldDB" id="W9CI35"/>
<protein>
    <submittedName>
        <fullName evidence="2">Uncharacterized protein</fullName>
    </submittedName>
</protein>
<reference evidence="2 3" key="1">
    <citation type="journal article" date="2014" name="Genome Announc.">
        <title>Draft genome sequence of Sclerotinia borealis, a psychrophilic plant pathogenic fungus.</title>
        <authorList>
            <person name="Mardanov A.V."/>
            <person name="Beletsky A.V."/>
            <person name="Kadnikov V.V."/>
            <person name="Ignatov A.N."/>
            <person name="Ravin N.V."/>
        </authorList>
    </citation>
    <scope>NUCLEOTIDE SEQUENCE [LARGE SCALE GENOMIC DNA]</scope>
    <source>
        <strain evidence="3">F-4157</strain>
    </source>
</reference>